<dbReference type="InterPro" id="IPR000403">
    <property type="entry name" value="PI3/4_kinase_cat_dom"/>
</dbReference>
<evidence type="ECO:0000256" key="6">
    <source>
        <dbReference type="ARBA" id="ARBA00022777"/>
    </source>
</evidence>
<evidence type="ECO:0000256" key="1">
    <source>
        <dbReference type="ARBA" id="ARBA00004236"/>
    </source>
</evidence>
<comment type="subcellular location">
    <subcellularLocation>
        <location evidence="1">Cell membrane</location>
    </subcellularLocation>
    <subcellularLocation>
        <location evidence="9">Membrane</location>
        <topology evidence="9">Peripheral membrane protein</topology>
    </subcellularLocation>
</comment>
<dbReference type="GO" id="GO:0005524">
    <property type="term" value="F:ATP binding"/>
    <property type="evidence" value="ECO:0007669"/>
    <property type="project" value="UniProtKB-UniRule"/>
</dbReference>
<dbReference type="EMBL" id="UFQS01000027">
    <property type="protein sequence ID" value="SSW97758.1"/>
    <property type="molecule type" value="Genomic_DNA"/>
</dbReference>
<evidence type="ECO:0000256" key="2">
    <source>
        <dbReference type="ARBA" id="ARBA00008941"/>
    </source>
</evidence>
<dbReference type="VEuPathDB" id="VectorBase:CSON007381"/>
<evidence type="ECO:0000313" key="11">
    <source>
        <dbReference type="EMBL" id="SSW97758.1"/>
    </source>
</evidence>
<comment type="similarity">
    <text evidence="2 9">Belongs to the PI3/PI4-kinase family. Type II PI4K subfamily.</text>
</comment>
<keyword evidence="4 9" id="KW-0808">Transferase</keyword>
<dbReference type="GO" id="GO:0004430">
    <property type="term" value="F:1-phosphatidylinositol 4-kinase activity"/>
    <property type="evidence" value="ECO:0007669"/>
    <property type="project" value="UniProtKB-UniRule"/>
</dbReference>
<dbReference type="GO" id="GO:0007030">
    <property type="term" value="P:Golgi organization"/>
    <property type="evidence" value="ECO:0007669"/>
    <property type="project" value="TreeGrafter"/>
</dbReference>
<evidence type="ECO:0000256" key="5">
    <source>
        <dbReference type="ARBA" id="ARBA00022741"/>
    </source>
</evidence>
<keyword evidence="7 9" id="KW-0067">ATP-binding</keyword>
<dbReference type="InterPro" id="IPR039756">
    <property type="entry name" value="Lsb6/PI4K2"/>
</dbReference>
<evidence type="ECO:0000256" key="8">
    <source>
        <dbReference type="ARBA" id="ARBA00023136"/>
    </source>
</evidence>
<dbReference type="GO" id="GO:0005802">
    <property type="term" value="C:trans-Golgi network"/>
    <property type="evidence" value="ECO:0007669"/>
    <property type="project" value="TreeGrafter"/>
</dbReference>
<dbReference type="GO" id="GO:0005768">
    <property type="term" value="C:endosome"/>
    <property type="evidence" value="ECO:0007669"/>
    <property type="project" value="TreeGrafter"/>
</dbReference>
<dbReference type="AlphaFoldDB" id="A0A336LJ27"/>
<dbReference type="GO" id="GO:0046854">
    <property type="term" value="P:phosphatidylinositol phosphate biosynthetic process"/>
    <property type="evidence" value="ECO:0007669"/>
    <property type="project" value="UniProtKB-UniRule"/>
</dbReference>
<evidence type="ECO:0000256" key="3">
    <source>
        <dbReference type="ARBA" id="ARBA00022475"/>
    </source>
</evidence>
<feature type="domain" description="PI3K/PI4K catalytic" evidence="10">
    <location>
        <begin position="110"/>
        <end position="455"/>
    </location>
</feature>
<proteinExistence type="inferred from homology"/>
<evidence type="ECO:0000313" key="12">
    <source>
        <dbReference type="EMBL" id="SSX18144.1"/>
    </source>
</evidence>
<dbReference type="GO" id="GO:0005765">
    <property type="term" value="C:lysosomal membrane"/>
    <property type="evidence" value="ECO:0007669"/>
    <property type="project" value="TreeGrafter"/>
</dbReference>
<keyword evidence="5 9" id="KW-0547">Nucleotide-binding</keyword>
<evidence type="ECO:0000259" key="10">
    <source>
        <dbReference type="PROSITE" id="PS50290"/>
    </source>
</evidence>
<dbReference type="EMBL" id="UFQT01000027">
    <property type="protein sequence ID" value="SSX18144.1"/>
    <property type="molecule type" value="Genomic_DNA"/>
</dbReference>
<accession>A0A336LJ27</accession>
<dbReference type="PANTHER" id="PTHR12865:SF1">
    <property type="entry name" value="PHOSPHATIDYLINOSITOL 4-KINASE TYPE 2"/>
    <property type="match status" value="1"/>
</dbReference>
<name>A0A336LJ27_CULSO</name>
<keyword evidence="6 9" id="KW-0418">Kinase</keyword>
<evidence type="ECO:0000256" key="4">
    <source>
        <dbReference type="ARBA" id="ARBA00022679"/>
    </source>
</evidence>
<dbReference type="EC" id="2.7.1.67" evidence="9"/>
<evidence type="ECO:0000256" key="7">
    <source>
        <dbReference type="ARBA" id="ARBA00022840"/>
    </source>
</evidence>
<reference evidence="11" key="1">
    <citation type="submission" date="2018-04" db="EMBL/GenBank/DDBJ databases">
        <authorList>
            <person name="Go L.Y."/>
            <person name="Mitchell J.A."/>
        </authorList>
    </citation>
    <scope>NUCLEOTIDE SEQUENCE</scope>
    <source>
        <tissue evidence="11">Whole organism</tissue>
    </source>
</reference>
<gene>
    <name evidence="12" type="primary">CSON007381</name>
</gene>
<dbReference type="Gene3D" id="1.10.1070.20">
    <property type="match status" value="1"/>
</dbReference>
<dbReference type="GO" id="GO:0005886">
    <property type="term" value="C:plasma membrane"/>
    <property type="evidence" value="ECO:0007669"/>
    <property type="project" value="UniProtKB-SubCell"/>
</dbReference>
<dbReference type="PANTHER" id="PTHR12865">
    <property type="entry name" value="PHOSPHATIDYLINOSITOL 4-KINASE TYPE-II"/>
    <property type="match status" value="1"/>
</dbReference>
<dbReference type="PROSITE" id="PS50290">
    <property type="entry name" value="PI3_4_KINASE_3"/>
    <property type="match status" value="1"/>
</dbReference>
<keyword evidence="3" id="KW-1003">Cell membrane</keyword>
<keyword evidence="8 9" id="KW-0472">Membrane</keyword>
<comment type="catalytic activity">
    <reaction evidence="9">
        <text>a 1,2-diacyl-sn-glycero-3-phospho-(1D-myo-inositol) + ATP = a 1,2-diacyl-sn-glycero-3-phospho-(1D-myo-inositol 4-phosphate) + ADP + H(+)</text>
        <dbReference type="Rhea" id="RHEA:19877"/>
        <dbReference type="ChEBI" id="CHEBI:15378"/>
        <dbReference type="ChEBI" id="CHEBI:30616"/>
        <dbReference type="ChEBI" id="CHEBI:57880"/>
        <dbReference type="ChEBI" id="CHEBI:58178"/>
        <dbReference type="ChEBI" id="CHEBI:456216"/>
        <dbReference type="EC" id="2.7.1.67"/>
    </reaction>
</comment>
<dbReference type="GO" id="GO:0007032">
    <property type="term" value="P:endosome organization"/>
    <property type="evidence" value="ECO:0007669"/>
    <property type="project" value="TreeGrafter"/>
</dbReference>
<evidence type="ECO:0000256" key="9">
    <source>
        <dbReference type="RuleBase" id="RU367084"/>
    </source>
</evidence>
<organism evidence="12">
    <name type="scientific">Culicoides sonorensis</name>
    <name type="common">Biting midge</name>
    <dbReference type="NCBI Taxonomy" id="179676"/>
    <lineage>
        <taxon>Eukaryota</taxon>
        <taxon>Metazoa</taxon>
        <taxon>Ecdysozoa</taxon>
        <taxon>Arthropoda</taxon>
        <taxon>Hexapoda</taxon>
        <taxon>Insecta</taxon>
        <taxon>Pterygota</taxon>
        <taxon>Neoptera</taxon>
        <taxon>Endopterygota</taxon>
        <taxon>Diptera</taxon>
        <taxon>Nematocera</taxon>
        <taxon>Chironomoidea</taxon>
        <taxon>Ceratopogonidae</taxon>
        <taxon>Ceratopogoninae</taxon>
        <taxon>Culicoides</taxon>
        <taxon>Monoculicoides</taxon>
    </lineage>
</organism>
<dbReference type="Pfam" id="PF00454">
    <property type="entry name" value="PI3_PI4_kinase"/>
    <property type="match status" value="1"/>
</dbReference>
<reference evidence="12" key="2">
    <citation type="submission" date="2018-07" db="EMBL/GenBank/DDBJ databases">
        <authorList>
            <person name="Quirk P.G."/>
            <person name="Krulwich T.A."/>
        </authorList>
    </citation>
    <scope>NUCLEOTIDE SEQUENCE</scope>
</reference>
<protein>
    <recommendedName>
        <fullName evidence="9">Phosphatidylinositol 4-kinase type 2</fullName>
        <ecNumber evidence="9">2.7.1.67</ecNumber>
    </recommendedName>
</protein>
<sequence>MTSQNFLVDLYDETIKEQDIPNIIVNNKKLEDNTKFDDKSNIISLPTTSFGPETAGLKSIPEVHFYNLKLDLEGECLPLLDRHDVHFNQFPDDPHFSELVYQAEIAIDAGLYPERIYQGSSGSYFVKNPVGKTIAVFKPKDEEPYGRLNPKWTKWMHKLCCPCCFGRACLIPNQGYLSEAGASLVDQKLNLNIVPKTKCVRLISETFNYPRIDRQKARIKKTIKERIPAAKFNRMSLPPKVGSFQLYVDGYKDADYWIRRFEQEPLSTQVANNFQKQFEKLVVLDYIIRNTDRGNDNWLIKYDQPKLIRQNNESSNGVFLSSTSRIESLDTTDWNLVEMPEISIAAIDNGLAFPFKHPDSWRAYPYHWAWLPQAKIPFSQSTRNAILPLLSDMNFVEELCQELYDLFKQDKGFDKGLFERQMSVMRGQILNLTQALKDGKSPVQLVQMPAVIVEKSRMNPGSHVLNSLTQRFQNKSPFFSWC</sequence>